<reference evidence="1" key="1">
    <citation type="journal article" date="2021" name="Proc. Natl. Acad. Sci. U.S.A.">
        <title>A Catalog of Tens of Thousands of Viruses from Human Metagenomes Reveals Hidden Associations with Chronic Diseases.</title>
        <authorList>
            <person name="Tisza M.J."/>
            <person name="Buck C.B."/>
        </authorList>
    </citation>
    <scope>NUCLEOTIDE SEQUENCE</scope>
    <source>
        <strain evidence="1">Ctn3M15</strain>
    </source>
</reference>
<sequence>MRWRDVAAVSVWTLCVRLLLLLRSVRLRSLPCLMVRDGFIWGSLMKCGVRLLIWLV</sequence>
<dbReference type="EMBL" id="BK059116">
    <property type="protein sequence ID" value="DAE32099.1"/>
    <property type="molecule type" value="Genomic_DNA"/>
</dbReference>
<proteinExistence type="predicted"/>
<name>A0A8S5RLP6_9VIRU</name>
<accession>A0A8S5RLP6</accession>
<evidence type="ECO:0000313" key="1">
    <source>
        <dbReference type="EMBL" id="DAE32099.1"/>
    </source>
</evidence>
<protein>
    <submittedName>
        <fullName evidence="1">Uncharacterized protein</fullName>
    </submittedName>
</protein>
<organism evidence="1">
    <name type="scientific">virus sp. ctn3M15</name>
    <dbReference type="NCBI Taxonomy" id="2825821"/>
    <lineage>
        <taxon>Viruses</taxon>
    </lineage>
</organism>